<dbReference type="Proteomes" id="UP000647860">
    <property type="component" value="Unassembled WGS sequence"/>
</dbReference>
<proteinExistence type="predicted"/>
<evidence type="ECO:0000313" key="3">
    <source>
        <dbReference type="Proteomes" id="UP000647860"/>
    </source>
</evidence>
<dbReference type="EMBL" id="BOPA01000014">
    <property type="protein sequence ID" value="GIJ15162.1"/>
    <property type="molecule type" value="Genomic_DNA"/>
</dbReference>
<name>A0ABQ4IB63_9ACTN</name>
<reference evidence="2 3" key="1">
    <citation type="submission" date="2021-01" db="EMBL/GenBank/DDBJ databases">
        <title>Whole genome shotgun sequence of Verrucosispora gifhornensis NBRC 16317.</title>
        <authorList>
            <person name="Komaki H."/>
            <person name="Tamura T."/>
        </authorList>
    </citation>
    <scope>NUCLEOTIDE SEQUENCE [LARGE SCALE GENOMIC DNA]</scope>
    <source>
        <strain evidence="2 3">NBRC 16317</strain>
    </source>
</reference>
<evidence type="ECO:0000256" key="1">
    <source>
        <dbReference type="SAM" id="MobiDB-lite"/>
    </source>
</evidence>
<gene>
    <name evidence="2" type="ORF">Vgi01_18460</name>
</gene>
<evidence type="ECO:0000313" key="2">
    <source>
        <dbReference type="EMBL" id="GIJ15162.1"/>
    </source>
</evidence>
<feature type="region of interest" description="Disordered" evidence="1">
    <location>
        <begin position="56"/>
        <end position="167"/>
    </location>
</feature>
<keyword evidence="3" id="KW-1185">Reference proteome</keyword>
<feature type="compositionally biased region" description="Basic and acidic residues" evidence="1">
    <location>
        <begin position="100"/>
        <end position="117"/>
    </location>
</feature>
<sequence length="167" mass="16931">MRKPVKTAAVLVGLGVGVAIGPALGPVAVWSGAVIVVLGLALGMVGTGESDLVGDGLVDHDGDAGGPGDTTNAGAAPQRQNRQRPTLSGLGTRVEQILKLAEEQANDHRAEAQRESEAIVTSARQEAEAILNRAHEQAAGIAGTRPDLSAVRPAEAASSSENPHRSA</sequence>
<feature type="compositionally biased region" description="Polar residues" evidence="1">
    <location>
        <begin position="69"/>
        <end position="86"/>
    </location>
</feature>
<protein>
    <submittedName>
        <fullName evidence="2">Uncharacterized protein</fullName>
    </submittedName>
</protein>
<organism evidence="2 3">
    <name type="scientific">Micromonospora gifhornensis</name>
    <dbReference type="NCBI Taxonomy" id="84594"/>
    <lineage>
        <taxon>Bacteria</taxon>
        <taxon>Bacillati</taxon>
        <taxon>Actinomycetota</taxon>
        <taxon>Actinomycetes</taxon>
        <taxon>Micromonosporales</taxon>
        <taxon>Micromonosporaceae</taxon>
        <taxon>Micromonospora</taxon>
    </lineage>
</organism>
<accession>A0ABQ4IB63</accession>
<comment type="caution">
    <text evidence="2">The sequence shown here is derived from an EMBL/GenBank/DDBJ whole genome shotgun (WGS) entry which is preliminary data.</text>
</comment>